<feature type="domain" description="Major facilitator superfamily (MFS) profile" evidence="8">
    <location>
        <begin position="26"/>
        <end position="436"/>
    </location>
</feature>
<dbReference type="InterPro" id="IPR036259">
    <property type="entry name" value="MFS_trans_sf"/>
</dbReference>
<dbReference type="Proteomes" id="UP000316096">
    <property type="component" value="Unassembled WGS sequence"/>
</dbReference>
<feature type="transmembrane region" description="Helical" evidence="7">
    <location>
        <begin position="264"/>
        <end position="281"/>
    </location>
</feature>
<feature type="transmembrane region" description="Helical" evidence="7">
    <location>
        <begin position="408"/>
        <end position="429"/>
    </location>
</feature>
<evidence type="ECO:0000256" key="6">
    <source>
        <dbReference type="ARBA" id="ARBA00023136"/>
    </source>
</evidence>
<feature type="transmembrane region" description="Helical" evidence="7">
    <location>
        <begin position="164"/>
        <end position="186"/>
    </location>
</feature>
<evidence type="ECO:0000256" key="5">
    <source>
        <dbReference type="ARBA" id="ARBA00022989"/>
    </source>
</evidence>
<keyword evidence="10" id="KW-1185">Reference proteome</keyword>
<gene>
    <name evidence="9" type="ORF">FB559_5135</name>
</gene>
<keyword evidence="2" id="KW-0813">Transport</keyword>
<dbReference type="AlphaFoldDB" id="A0A543CQT1"/>
<evidence type="ECO:0000256" key="3">
    <source>
        <dbReference type="ARBA" id="ARBA00022475"/>
    </source>
</evidence>
<dbReference type="CDD" id="cd17369">
    <property type="entry name" value="MFS_ShiA_like"/>
    <property type="match status" value="1"/>
</dbReference>
<feature type="transmembrane region" description="Helical" evidence="7">
    <location>
        <begin position="198"/>
        <end position="217"/>
    </location>
</feature>
<feature type="transmembrane region" description="Helical" evidence="7">
    <location>
        <begin position="38"/>
        <end position="57"/>
    </location>
</feature>
<feature type="transmembrane region" description="Helical" evidence="7">
    <location>
        <begin position="287"/>
        <end position="306"/>
    </location>
</feature>
<sequence>MVLEPGEARRARTVDEKERGKQIRMASIASVVGTSIEWYDYFLFGTAAAVVFPDVFFPSSTHYAGTLASFATYAVGFGARPIGAAIFGHWGDRLGRKATLIVTLLLMGVASALIGVLPGTDSIGIAAPIILVVLRILQGIAVGGEWSGSVLLSMEWGNKKRRGLMASWPQIGVPIGLLLGTVAMSLLARTSGDAFKDWGWRIPFLFSLVLVGIGLWVRLRVLESPLFAEVVEQKKVAKVPVADVIRHHPKEIVLSALVRASEQMPFYILTTFALTYIVEDAGQTKTFALNAIAAAAALELILIPVFGNLSDTLGRKRVYAIGSIALAIVAFPYFALLNTEVGIVVFLTVMVAAIPHAIQYGPQASLIAEVFPTKLRYGGAGIGYQLSSVFAGGPAPLLATWLLHDFGWWAISAVMVLASLITLTALALLPDRAQVDIADEAAYV</sequence>
<evidence type="ECO:0000313" key="10">
    <source>
        <dbReference type="Proteomes" id="UP000316096"/>
    </source>
</evidence>
<evidence type="ECO:0000256" key="1">
    <source>
        <dbReference type="ARBA" id="ARBA00004651"/>
    </source>
</evidence>
<name>A0A543CQT1_9ACTN</name>
<comment type="subcellular location">
    <subcellularLocation>
        <location evidence="1">Cell membrane</location>
        <topology evidence="1">Multi-pass membrane protein</topology>
    </subcellularLocation>
</comment>
<dbReference type="InterPro" id="IPR005828">
    <property type="entry name" value="MFS_sugar_transport-like"/>
</dbReference>
<evidence type="ECO:0000256" key="7">
    <source>
        <dbReference type="SAM" id="Phobius"/>
    </source>
</evidence>
<dbReference type="SUPFAM" id="SSF103473">
    <property type="entry name" value="MFS general substrate transporter"/>
    <property type="match status" value="1"/>
</dbReference>
<organism evidence="9 10">
    <name type="scientific">Actinoallomurus bryophytorum</name>
    <dbReference type="NCBI Taxonomy" id="1490222"/>
    <lineage>
        <taxon>Bacteria</taxon>
        <taxon>Bacillati</taxon>
        <taxon>Actinomycetota</taxon>
        <taxon>Actinomycetes</taxon>
        <taxon>Streptosporangiales</taxon>
        <taxon>Thermomonosporaceae</taxon>
        <taxon>Actinoallomurus</taxon>
    </lineage>
</organism>
<keyword evidence="3" id="KW-1003">Cell membrane</keyword>
<evidence type="ECO:0000256" key="4">
    <source>
        <dbReference type="ARBA" id="ARBA00022692"/>
    </source>
</evidence>
<accession>A0A543CQT1</accession>
<feature type="transmembrane region" description="Helical" evidence="7">
    <location>
        <begin position="382"/>
        <end position="402"/>
    </location>
</feature>
<comment type="caution">
    <text evidence="9">The sequence shown here is derived from an EMBL/GenBank/DDBJ whole genome shotgun (WGS) entry which is preliminary data.</text>
</comment>
<evidence type="ECO:0000256" key="2">
    <source>
        <dbReference type="ARBA" id="ARBA00022448"/>
    </source>
</evidence>
<dbReference type="PANTHER" id="PTHR43045:SF1">
    <property type="entry name" value="SHIKIMATE TRANSPORTER"/>
    <property type="match status" value="1"/>
</dbReference>
<feature type="transmembrane region" description="Helical" evidence="7">
    <location>
        <begin position="123"/>
        <end position="143"/>
    </location>
</feature>
<feature type="transmembrane region" description="Helical" evidence="7">
    <location>
        <begin position="341"/>
        <end position="361"/>
    </location>
</feature>
<evidence type="ECO:0000259" key="8">
    <source>
        <dbReference type="PROSITE" id="PS50850"/>
    </source>
</evidence>
<dbReference type="GO" id="GO:0022857">
    <property type="term" value="F:transmembrane transporter activity"/>
    <property type="evidence" value="ECO:0007669"/>
    <property type="project" value="InterPro"/>
</dbReference>
<dbReference type="Pfam" id="PF00083">
    <property type="entry name" value="Sugar_tr"/>
    <property type="match status" value="1"/>
</dbReference>
<dbReference type="EMBL" id="VFOZ01000001">
    <property type="protein sequence ID" value="TQL99449.1"/>
    <property type="molecule type" value="Genomic_DNA"/>
</dbReference>
<reference evidence="9 10" key="1">
    <citation type="submission" date="2019-06" db="EMBL/GenBank/DDBJ databases">
        <title>Sequencing the genomes of 1000 actinobacteria strains.</title>
        <authorList>
            <person name="Klenk H.-P."/>
        </authorList>
    </citation>
    <scope>NUCLEOTIDE SEQUENCE [LARGE SCALE GENOMIC DNA]</scope>
    <source>
        <strain evidence="9 10">DSM 102200</strain>
    </source>
</reference>
<feature type="transmembrane region" description="Helical" evidence="7">
    <location>
        <begin position="318"/>
        <end position="335"/>
    </location>
</feature>
<dbReference type="Gene3D" id="1.20.1250.20">
    <property type="entry name" value="MFS general substrate transporter like domains"/>
    <property type="match status" value="2"/>
</dbReference>
<dbReference type="InterPro" id="IPR020846">
    <property type="entry name" value="MFS_dom"/>
</dbReference>
<dbReference type="InterPro" id="IPR011701">
    <property type="entry name" value="MFS"/>
</dbReference>
<proteinExistence type="predicted"/>
<dbReference type="GO" id="GO:0005886">
    <property type="term" value="C:plasma membrane"/>
    <property type="evidence" value="ECO:0007669"/>
    <property type="project" value="UniProtKB-SubCell"/>
</dbReference>
<keyword evidence="4 7" id="KW-0812">Transmembrane</keyword>
<keyword evidence="5 7" id="KW-1133">Transmembrane helix</keyword>
<dbReference type="OrthoDB" id="3768022at2"/>
<dbReference type="PANTHER" id="PTHR43045">
    <property type="entry name" value="SHIKIMATE TRANSPORTER"/>
    <property type="match status" value="1"/>
</dbReference>
<feature type="transmembrane region" description="Helical" evidence="7">
    <location>
        <begin position="99"/>
        <end position="117"/>
    </location>
</feature>
<dbReference type="RefSeq" id="WP_141958254.1">
    <property type="nucleotide sequence ID" value="NZ_VFOZ01000001.1"/>
</dbReference>
<dbReference type="Pfam" id="PF07690">
    <property type="entry name" value="MFS_1"/>
    <property type="match status" value="1"/>
</dbReference>
<evidence type="ECO:0000313" key="9">
    <source>
        <dbReference type="EMBL" id="TQL99449.1"/>
    </source>
</evidence>
<keyword evidence="6 7" id="KW-0472">Membrane</keyword>
<protein>
    <submittedName>
        <fullName evidence="9">Metabolite-proton symporter</fullName>
    </submittedName>
</protein>
<feature type="transmembrane region" description="Helical" evidence="7">
    <location>
        <begin position="63"/>
        <end position="87"/>
    </location>
</feature>
<dbReference type="PROSITE" id="PS00217">
    <property type="entry name" value="SUGAR_TRANSPORT_2"/>
    <property type="match status" value="1"/>
</dbReference>
<dbReference type="InterPro" id="IPR005829">
    <property type="entry name" value="Sugar_transporter_CS"/>
</dbReference>
<dbReference type="PROSITE" id="PS50850">
    <property type="entry name" value="MFS"/>
    <property type="match status" value="1"/>
</dbReference>